<name>A0AAV4B2R8_9GAST</name>
<gene>
    <name evidence="2" type="ORF">PoB_004037300</name>
</gene>
<feature type="compositionally biased region" description="Polar residues" evidence="1">
    <location>
        <begin position="139"/>
        <end position="151"/>
    </location>
</feature>
<evidence type="ECO:0000256" key="1">
    <source>
        <dbReference type="SAM" id="MobiDB-lite"/>
    </source>
</evidence>
<proteinExistence type="predicted"/>
<reference evidence="2 3" key="1">
    <citation type="journal article" date="2021" name="Elife">
        <title>Chloroplast acquisition without the gene transfer in kleptoplastic sea slugs, Plakobranchus ocellatus.</title>
        <authorList>
            <person name="Maeda T."/>
            <person name="Takahashi S."/>
            <person name="Yoshida T."/>
            <person name="Shimamura S."/>
            <person name="Takaki Y."/>
            <person name="Nagai Y."/>
            <person name="Toyoda A."/>
            <person name="Suzuki Y."/>
            <person name="Arimoto A."/>
            <person name="Ishii H."/>
            <person name="Satoh N."/>
            <person name="Nishiyama T."/>
            <person name="Hasebe M."/>
            <person name="Maruyama T."/>
            <person name="Minagawa J."/>
            <person name="Obokata J."/>
            <person name="Shigenobu S."/>
        </authorList>
    </citation>
    <scope>NUCLEOTIDE SEQUENCE [LARGE SCALE GENOMIC DNA]</scope>
</reference>
<sequence>RTFFNTSYLHKSRPDLHIPDLHCNSRGCNFSFPLFSISSYSPSDRRRSLAPRSGTLKHPTKARSAATADAAQSVMDKEVNTAWDQIRPGLSCNLNPGGVTFEIEKSIPEKRILQYNVIIDLAAHGGHASMPRPLRVSESDPQATQLPQTSVPGGPGNQGRVHTLLGPPLHVTDLERPADPGRGMPGRPGIPTKSVG</sequence>
<keyword evidence="3" id="KW-1185">Reference proteome</keyword>
<protein>
    <submittedName>
        <fullName evidence="2">Uncharacterized protein</fullName>
    </submittedName>
</protein>
<feature type="region of interest" description="Disordered" evidence="1">
    <location>
        <begin position="41"/>
        <end position="70"/>
    </location>
</feature>
<evidence type="ECO:0000313" key="3">
    <source>
        <dbReference type="Proteomes" id="UP000735302"/>
    </source>
</evidence>
<feature type="compositionally biased region" description="Low complexity" evidence="1">
    <location>
        <begin position="180"/>
        <end position="196"/>
    </location>
</feature>
<dbReference type="Proteomes" id="UP000735302">
    <property type="component" value="Unassembled WGS sequence"/>
</dbReference>
<organism evidence="2 3">
    <name type="scientific">Plakobranchus ocellatus</name>
    <dbReference type="NCBI Taxonomy" id="259542"/>
    <lineage>
        <taxon>Eukaryota</taxon>
        <taxon>Metazoa</taxon>
        <taxon>Spiralia</taxon>
        <taxon>Lophotrochozoa</taxon>
        <taxon>Mollusca</taxon>
        <taxon>Gastropoda</taxon>
        <taxon>Heterobranchia</taxon>
        <taxon>Euthyneura</taxon>
        <taxon>Panpulmonata</taxon>
        <taxon>Sacoglossa</taxon>
        <taxon>Placobranchoidea</taxon>
        <taxon>Plakobranchidae</taxon>
        <taxon>Plakobranchus</taxon>
    </lineage>
</organism>
<comment type="caution">
    <text evidence="2">The sequence shown here is derived from an EMBL/GenBank/DDBJ whole genome shotgun (WGS) entry which is preliminary data.</text>
</comment>
<evidence type="ECO:0000313" key="2">
    <source>
        <dbReference type="EMBL" id="GFO13868.1"/>
    </source>
</evidence>
<dbReference type="AlphaFoldDB" id="A0AAV4B2R8"/>
<feature type="non-terminal residue" evidence="2">
    <location>
        <position position="1"/>
    </location>
</feature>
<dbReference type="EMBL" id="BLXT01004511">
    <property type="protein sequence ID" value="GFO13868.1"/>
    <property type="molecule type" value="Genomic_DNA"/>
</dbReference>
<feature type="region of interest" description="Disordered" evidence="1">
    <location>
        <begin position="129"/>
        <end position="196"/>
    </location>
</feature>
<accession>A0AAV4B2R8</accession>